<keyword evidence="5 7" id="KW-0862">Zinc</keyword>
<evidence type="ECO:0000313" key="10">
    <source>
        <dbReference type="Proteomes" id="UP000619295"/>
    </source>
</evidence>
<dbReference type="Gene3D" id="3.40.50.720">
    <property type="entry name" value="NAD(P)-binding Rossmann-like Domain"/>
    <property type="match status" value="1"/>
</dbReference>
<comment type="cofactor">
    <cofactor evidence="1 7">
        <name>Zn(2+)</name>
        <dbReference type="ChEBI" id="CHEBI:29105"/>
    </cofactor>
</comment>
<dbReference type="AlphaFoldDB" id="A0A927ECC8"/>
<dbReference type="GO" id="GO:0004022">
    <property type="term" value="F:alcohol dehydrogenase (NAD+) activity"/>
    <property type="evidence" value="ECO:0007669"/>
    <property type="project" value="UniProtKB-EC"/>
</dbReference>
<evidence type="ECO:0000256" key="4">
    <source>
        <dbReference type="ARBA" id="ARBA00022723"/>
    </source>
</evidence>
<name>A0A927ECC8_9HYPH</name>
<dbReference type="GO" id="GO:0005737">
    <property type="term" value="C:cytoplasm"/>
    <property type="evidence" value="ECO:0007669"/>
    <property type="project" value="TreeGrafter"/>
</dbReference>
<comment type="similarity">
    <text evidence="2 7">Belongs to the zinc-containing alcohol dehydrogenase family.</text>
</comment>
<feature type="domain" description="Enoyl reductase (ER)" evidence="8">
    <location>
        <begin position="8"/>
        <end position="348"/>
    </location>
</feature>
<dbReference type="PROSITE" id="PS00059">
    <property type="entry name" value="ADH_ZINC"/>
    <property type="match status" value="1"/>
</dbReference>
<accession>A0A927ECC8</accession>
<dbReference type="InterPro" id="IPR011032">
    <property type="entry name" value="GroES-like_sf"/>
</dbReference>
<evidence type="ECO:0000256" key="5">
    <source>
        <dbReference type="ARBA" id="ARBA00022833"/>
    </source>
</evidence>
<evidence type="ECO:0000256" key="6">
    <source>
        <dbReference type="ARBA" id="ARBA00023002"/>
    </source>
</evidence>
<dbReference type="RefSeq" id="WP_191125294.1">
    <property type="nucleotide sequence ID" value="NZ_JACXWY010000015.1"/>
</dbReference>
<evidence type="ECO:0000256" key="1">
    <source>
        <dbReference type="ARBA" id="ARBA00001947"/>
    </source>
</evidence>
<dbReference type="Proteomes" id="UP000619295">
    <property type="component" value="Unassembled WGS sequence"/>
</dbReference>
<dbReference type="EMBL" id="JACXWY010000015">
    <property type="protein sequence ID" value="MBD3848115.1"/>
    <property type="molecule type" value="Genomic_DNA"/>
</dbReference>
<proteinExistence type="inferred from homology"/>
<dbReference type="Pfam" id="PF08240">
    <property type="entry name" value="ADH_N"/>
    <property type="match status" value="1"/>
</dbReference>
<reference evidence="9" key="1">
    <citation type="submission" date="2020-09" db="EMBL/GenBank/DDBJ databases">
        <title>Bosea spartocytisi sp. nov. a root nodule endophyte of Spartocytisus supranubius in the high mountain ecosystem fo the Teide National Park (Canary Islands, Spain).</title>
        <authorList>
            <person name="Pulido-Suarez L."/>
            <person name="Peix A."/>
            <person name="Igual J.M."/>
            <person name="Socas-Perez N."/>
            <person name="Velazquez E."/>
            <person name="Flores-Felix J.D."/>
            <person name="Leon-Barrios M."/>
        </authorList>
    </citation>
    <scope>NUCLEOTIDE SEQUENCE</scope>
    <source>
        <strain evidence="9">SSUT16</strain>
    </source>
</reference>
<dbReference type="InterPro" id="IPR020843">
    <property type="entry name" value="ER"/>
</dbReference>
<gene>
    <name evidence="9" type="ORF">IED13_20640</name>
</gene>
<protein>
    <recommendedName>
        <fullName evidence="3">alcohol dehydrogenase</fullName>
        <ecNumber evidence="3">1.1.1.1</ecNumber>
    </recommendedName>
</protein>
<dbReference type="InterPro" id="IPR013149">
    <property type="entry name" value="ADH-like_C"/>
</dbReference>
<sequence length="351" mass="35871">MKAWAVVRNNEPLECIEVKTPEPTGTQVVLAVEACGVCHSDLHFWKGSYNLGGGKTMTLTDRGVTLPRAPGHEVVGRVIAAGPNASGVTVGESYIVYPWIGCGHCDDCLNEDDNLCTAQKSIGVIQHGGFAGEVVAPHPRYLVPVGDLDPALASTFACSGITVYSAIQKVMPIAPDKPIVLIGAGGLGLAAIAMLRAFGHRAIVSVDLDPAKRQAALDMGATAAVDGGGEGVAQAIIEAAGGPVRAVIDFVNATSTAAAGFGALAKGGRLVNVGVAGGELSLSLAGMVFRAASVVGSNTGSVKDLRAVVELARSGKLPAMPVTRFPKDEANDVLQKLKHGEITGRAVLVEA</sequence>
<dbReference type="CDD" id="cd08240">
    <property type="entry name" value="6_hydroxyhexanoate_dh_like"/>
    <property type="match status" value="1"/>
</dbReference>
<organism evidence="9 10">
    <name type="scientific">Bosea spartocytisi</name>
    <dbReference type="NCBI Taxonomy" id="2773451"/>
    <lineage>
        <taxon>Bacteria</taxon>
        <taxon>Pseudomonadati</taxon>
        <taxon>Pseudomonadota</taxon>
        <taxon>Alphaproteobacteria</taxon>
        <taxon>Hyphomicrobiales</taxon>
        <taxon>Boseaceae</taxon>
        <taxon>Bosea</taxon>
    </lineage>
</organism>
<evidence type="ECO:0000313" key="9">
    <source>
        <dbReference type="EMBL" id="MBD3848115.1"/>
    </source>
</evidence>
<dbReference type="Gene3D" id="3.90.180.10">
    <property type="entry name" value="Medium-chain alcohol dehydrogenases, catalytic domain"/>
    <property type="match status" value="1"/>
</dbReference>
<evidence type="ECO:0000259" key="8">
    <source>
        <dbReference type="SMART" id="SM00829"/>
    </source>
</evidence>
<dbReference type="SMART" id="SM00829">
    <property type="entry name" value="PKS_ER"/>
    <property type="match status" value="1"/>
</dbReference>
<dbReference type="PANTHER" id="PTHR42940:SF8">
    <property type="entry name" value="VACUOLAR PROTEIN SORTING-ASSOCIATED PROTEIN 11"/>
    <property type="match status" value="1"/>
</dbReference>
<dbReference type="SUPFAM" id="SSF51735">
    <property type="entry name" value="NAD(P)-binding Rossmann-fold domains"/>
    <property type="match status" value="1"/>
</dbReference>
<evidence type="ECO:0000256" key="3">
    <source>
        <dbReference type="ARBA" id="ARBA00013190"/>
    </source>
</evidence>
<dbReference type="InterPro" id="IPR013154">
    <property type="entry name" value="ADH-like_N"/>
</dbReference>
<keyword evidence="4 7" id="KW-0479">Metal-binding</keyword>
<keyword evidence="6" id="KW-0560">Oxidoreductase</keyword>
<dbReference type="InterPro" id="IPR002328">
    <property type="entry name" value="ADH_Zn_CS"/>
</dbReference>
<keyword evidence="10" id="KW-1185">Reference proteome</keyword>
<dbReference type="PANTHER" id="PTHR42940">
    <property type="entry name" value="ALCOHOL DEHYDROGENASE 1-RELATED"/>
    <property type="match status" value="1"/>
</dbReference>
<dbReference type="EC" id="1.1.1.1" evidence="3"/>
<evidence type="ECO:0000256" key="2">
    <source>
        <dbReference type="ARBA" id="ARBA00008072"/>
    </source>
</evidence>
<dbReference type="Pfam" id="PF00107">
    <property type="entry name" value="ADH_zinc_N"/>
    <property type="match status" value="1"/>
</dbReference>
<dbReference type="InterPro" id="IPR036291">
    <property type="entry name" value="NAD(P)-bd_dom_sf"/>
</dbReference>
<dbReference type="SUPFAM" id="SSF50129">
    <property type="entry name" value="GroES-like"/>
    <property type="match status" value="1"/>
</dbReference>
<comment type="caution">
    <text evidence="9">The sequence shown here is derived from an EMBL/GenBank/DDBJ whole genome shotgun (WGS) entry which is preliminary data.</text>
</comment>
<dbReference type="GO" id="GO:0008270">
    <property type="term" value="F:zinc ion binding"/>
    <property type="evidence" value="ECO:0007669"/>
    <property type="project" value="InterPro"/>
</dbReference>
<evidence type="ECO:0000256" key="7">
    <source>
        <dbReference type="RuleBase" id="RU361277"/>
    </source>
</evidence>